<feature type="signal peptide" evidence="2">
    <location>
        <begin position="1"/>
        <end position="26"/>
    </location>
</feature>
<evidence type="ECO:0000256" key="1">
    <source>
        <dbReference type="SAM" id="MobiDB-lite"/>
    </source>
</evidence>
<dbReference type="InterPro" id="IPR011992">
    <property type="entry name" value="EF-hand-dom_pair"/>
</dbReference>
<evidence type="ECO:0000313" key="5">
    <source>
        <dbReference type="Proteomes" id="UP001180616"/>
    </source>
</evidence>
<reference evidence="4" key="1">
    <citation type="submission" date="2023-09" db="EMBL/GenBank/DDBJ databases">
        <authorList>
            <consortium name="CW5 consortium"/>
            <person name="Lu C.-W."/>
        </authorList>
    </citation>
    <scope>NUCLEOTIDE SEQUENCE</scope>
    <source>
        <strain evidence="4">KPS</strain>
    </source>
</reference>
<dbReference type="InterPro" id="IPR002048">
    <property type="entry name" value="EF_hand_dom"/>
</dbReference>
<organism evidence="4 5">
    <name type="scientific">Nitratidesulfovibrio liaohensis</name>
    <dbReference type="NCBI Taxonomy" id="2604158"/>
    <lineage>
        <taxon>Bacteria</taxon>
        <taxon>Pseudomonadati</taxon>
        <taxon>Thermodesulfobacteriota</taxon>
        <taxon>Desulfovibrionia</taxon>
        <taxon>Desulfovibrionales</taxon>
        <taxon>Desulfovibrionaceae</taxon>
        <taxon>Nitratidesulfovibrio</taxon>
    </lineage>
</organism>
<dbReference type="Proteomes" id="UP001180616">
    <property type="component" value="Chromosome"/>
</dbReference>
<feature type="chain" id="PRO_5047431258" evidence="2">
    <location>
        <begin position="27"/>
        <end position="127"/>
    </location>
</feature>
<accession>A0ABY9QZ25</accession>
<dbReference type="SUPFAM" id="SSF47473">
    <property type="entry name" value="EF-hand"/>
    <property type="match status" value="1"/>
</dbReference>
<dbReference type="EMBL" id="CP133659">
    <property type="protein sequence ID" value="WMW63948.1"/>
    <property type="molecule type" value="Genomic_DNA"/>
</dbReference>
<evidence type="ECO:0000313" key="4">
    <source>
        <dbReference type="EMBL" id="WMW63948.1"/>
    </source>
</evidence>
<protein>
    <submittedName>
        <fullName evidence="4">EF-hand domain-containing protein</fullName>
    </submittedName>
</protein>
<gene>
    <name evidence="4" type="ORF">KPS_001917</name>
</gene>
<name>A0ABY9QZ25_9BACT</name>
<proteinExistence type="predicted"/>
<evidence type="ECO:0000259" key="3">
    <source>
        <dbReference type="PROSITE" id="PS50222"/>
    </source>
</evidence>
<evidence type="ECO:0000256" key="2">
    <source>
        <dbReference type="SAM" id="SignalP"/>
    </source>
</evidence>
<feature type="region of interest" description="Disordered" evidence="1">
    <location>
        <begin position="35"/>
        <end position="87"/>
    </location>
</feature>
<dbReference type="PROSITE" id="PS50222">
    <property type="entry name" value="EF_HAND_2"/>
    <property type="match status" value="1"/>
</dbReference>
<dbReference type="RefSeq" id="WP_309540071.1">
    <property type="nucleotide sequence ID" value="NZ_CP133659.1"/>
</dbReference>
<dbReference type="Pfam" id="PF13202">
    <property type="entry name" value="EF-hand_5"/>
    <property type="match status" value="2"/>
</dbReference>
<dbReference type="PROSITE" id="PS00018">
    <property type="entry name" value="EF_HAND_1"/>
    <property type="match status" value="1"/>
</dbReference>
<feature type="compositionally biased region" description="Basic and acidic residues" evidence="1">
    <location>
        <begin position="53"/>
        <end position="79"/>
    </location>
</feature>
<sequence length="127" mass="13664">MKESRIPLITALFCGLLLHAEFTAEAADGVTASGDVAPAAEGRSSAAPGSATVHREHARRFELADRDHDGSLTREEAAHPETGMPVVSREFTAIDANGDGKLSKAELLRFARERRQANQDRRTGQPS</sequence>
<keyword evidence="5" id="KW-1185">Reference proteome</keyword>
<dbReference type="InterPro" id="IPR018247">
    <property type="entry name" value="EF_Hand_1_Ca_BS"/>
</dbReference>
<dbReference type="Gene3D" id="1.10.238.10">
    <property type="entry name" value="EF-hand"/>
    <property type="match status" value="1"/>
</dbReference>
<feature type="domain" description="EF-hand" evidence="3">
    <location>
        <begin position="82"/>
        <end position="117"/>
    </location>
</feature>
<keyword evidence="2" id="KW-0732">Signal</keyword>